<feature type="region of interest" description="Disordered" evidence="17">
    <location>
        <begin position="458"/>
        <end position="477"/>
    </location>
</feature>
<dbReference type="InterPro" id="IPR039746">
    <property type="entry name" value="FOG"/>
</dbReference>
<keyword evidence="3" id="KW-0479">Metal-binding</keyword>
<evidence type="ECO:0000256" key="11">
    <source>
        <dbReference type="ARBA" id="ARBA00023242"/>
    </source>
</evidence>
<dbReference type="GO" id="GO:0003151">
    <property type="term" value="P:outflow tract morphogenesis"/>
    <property type="evidence" value="ECO:0007669"/>
    <property type="project" value="Ensembl"/>
</dbReference>
<keyword evidence="8" id="KW-0238">DNA-binding</keyword>
<comment type="function">
    <text evidence="12">Transcription regulator that plays an essential role in erythroid and megakaryocytic cell differentiation. Essential cofactor that acts via the formation of a heterodimer with transcription factors of the GATA family GATA1, GATA2 and GATA3. Such heterodimer can both activate or repress transcriptional activity, depending on the cell and promoter context. The heterodimer formed with GATA proteins is essential to activate expression of genes such as NFE2, ITGA2B, alpha- and beta-globin, while it represses expression of KLF1. May be involved in regulation of some genes in gonads. May also be involved in cardiac development, in a non-redundant way with ZFPM2/FOG2.</text>
</comment>
<feature type="domain" description="C2H2-type" evidence="18">
    <location>
        <begin position="310"/>
        <end position="339"/>
    </location>
</feature>
<keyword evidence="2" id="KW-0678">Repressor</keyword>
<dbReference type="GO" id="GO:0045944">
    <property type="term" value="P:positive regulation of transcription by RNA polymerase II"/>
    <property type="evidence" value="ECO:0000318"/>
    <property type="project" value="GO_Central"/>
</dbReference>
<feature type="domain" description="CCHC FOG-type" evidence="19">
    <location>
        <begin position="695"/>
        <end position="728"/>
    </location>
</feature>
<feature type="domain" description="CCHC FOG-type" evidence="19">
    <location>
        <begin position="986"/>
        <end position="1019"/>
    </location>
</feature>
<keyword evidence="6" id="KW-0862">Zinc</keyword>
<evidence type="ECO:0000256" key="2">
    <source>
        <dbReference type="ARBA" id="ARBA00022491"/>
    </source>
</evidence>
<feature type="compositionally biased region" description="Pro residues" evidence="17">
    <location>
        <begin position="733"/>
        <end position="753"/>
    </location>
</feature>
<feature type="domain" description="CCHC FOG-type" evidence="19">
    <location>
        <begin position="589"/>
        <end position="622"/>
    </location>
</feature>
<feature type="region of interest" description="Disordered" evidence="17">
    <location>
        <begin position="404"/>
        <end position="427"/>
    </location>
</feature>
<dbReference type="GO" id="GO:0000122">
    <property type="term" value="P:negative regulation of transcription by RNA polymerase II"/>
    <property type="evidence" value="ECO:0000318"/>
    <property type="project" value="GO_Central"/>
</dbReference>
<feature type="region of interest" description="Disordered" evidence="17">
    <location>
        <begin position="623"/>
        <end position="700"/>
    </location>
</feature>
<dbReference type="PROSITE" id="PS51810">
    <property type="entry name" value="ZF_CCHC_FOG"/>
    <property type="match status" value="5"/>
</dbReference>
<evidence type="ECO:0000313" key="20">
    <source>
        <dbReference type="Ensembl" id="ENSMMUP00000073297.1"/>
    </source>
</evidence>
<reference evidence="20" key="3">
    <citation type="submission" date="2025-08" db="UniProtKB">
        <authorList>
            <consortium name="Ensembl"/>
        </authorList>
    </citation>
    <scope>IDENTIFICATION</scope>
    <source>
        <strain evidence="20">17573</strain>
    </source>
</reference>
<evidence type="ECO:0000256" key="16">
    <source>
        <dbReference type="PROSITE-ProRule" id="PRU00042"/>
    </source>
</evidence>
<dbReference type="STRING" id="9544.ENSMMUP00000073297"/>
<dbReference type="InterPro" id="IPR036236">
    <property type="entry name" value="Znf_C2H2_sf"/>
</dbReference>
<dbReference type="GO" id="GO:0032642">
    <property type="term" value="P:regulation of chemokine production"/>
    <property type="evidence" value="ECO:0007669"/>
    <property type="project" value="Ensembl"/>
</dbReference>
<evidence type="ECO:0000256" key="1">
    <source>
        <dbReference type="ARBA" id="ARBA00004123"/>
    </source>
</evidence>
<evidence type="ECO:0000256" key="14">
    <source>
        <dbReference type="ARBA" id="ARBA00081657"/>
    </source>
</evidence>
<keyword evidence="11" id="KW-0539">Nucleus</keyword>
<name>A0A5F8A5Z2_MACMU</name>
<feature type="compositionally biased region" description="Pro residues" evidence="17">
    <location>
        <begin position="62"/>
        <end position="82"/>
    </location>
</feature>
<reference evidence="20" key="2">
    <citation type="submission" date="2019-01" db="EMBL/GenBank/DDBJ databases">
        <authorList>
            <person name="Graves T."/>
            <person name="Eichler E.E."/>
            <person name="Wilson R.K."/>
        </authorList>
    </citation>
    <scope>NUCLEOTIDE SEQUENCE [LARGE SCALE GENOMIC DNA]</scope>
    <source>
        <strain evidence="20">17573</strain>
    </source>
</reference>
<feature type="compositionally biased region" description="Low complexity" evidence="17">
    <location>
        <begin position="798"/>
        <end position="809"/>
    </location>
</feature>
<dbReference type="SMART" id="SM00355">
    <property type="entry name" value="ZnF_C2H2"/>
    <property type="match status" value="9"/>
</dbReference>
<evidence type="ECO:0000256" key="10">
    <source>
        <dbReference type="ARBA" id="ARBA00023163"/>
    </source>
</evidence>
<protein>
    <recommendedName>
        <fullName evidence="13">Zinc finger protein ZFPM1</fullName>
    </recommendedName>
    <alternativeName>
        <fullName evidence="15">Friend of GATA protein 1</fullName>
    </alternativeName>
    <alternativeName>
        <fullName evidence="14">Zinc finger protein multitype 1</fullName>
    </alternativeName>
</protein>
<feature type="compositionally biased region" description="Pro residues" evidence="17">
    <location>
        <begin position="772"/>
        <end position="787"/>
    </location>
</feature>
<keyword evidence="5 16" id="KW-0863">Zinc-finger</keyword>
<dbReference type="Pfam" id="PF25445">
    <property type="entry name" value="CCHC_ZFPM2"/>
    <property type="match status" value="1"/>
</dbReference>
<dbReference type="GeneID" id="710085"/>
<dbReference type="SMR" id="A0A5F8A5Z2"/>
<dbReference type="SUPFAM" id="SSF57667">
    <property type="entry name" value="beta-beta-alpha zinc fingers"/>
    <property type="match status" value="6"/>
</dbReference>
<dbReference type="InParanoid" id="A0A5F8A5Z2"/>
<dbReference type="FunFam" id="3.30.160.60:FF:001079">
    <property type="entry name" value="zinc finger protein ZFPM1 isoform X2"/>
    <property type="match status" value="1"/>
</dbReference>
<dbReference type="GO" id="GO:0032713">
    <property type="term" value="P:negative regulation of interleukin-4 production"/>
    <property type="evidence" value="ECO:0007669"/>
    <property type="project" value="Ensembl"/>
</dbReference>
<dbReference type="GO" id="GO:0005634">
    <property type="term" value="C:nucleus"/>
    <property type="evidence" value="ECO:0000318"/>
    <property type="project" value="GO_Central"/>
</dbReference>
<evidence type="ECO:0000256" key="6">
    <source>
        <dbReference type="ARBA" id="ARBA00022833"/>
    </source>
</evidence>
<feature type="compositionally biased region" description="Pro residues" evidence="17">
    <location>
        <begin position="944"/>
        <end position="968"/>
    </location>
</feature>
<comment type="subcellular location">
    <subcellularLocation>
        <location evidence="1">Nucleus</location>
    </subcellularLocation>
</comment>
<dbReference type="GO" id="GO:0003195">
    <property type="term" value="P:tricuspid valve formation"/>
    <property type="evidence" value="ECO:0007669"/>
    <property type="project" value="Ensembl"/>
</dbReference>
<evidence type="ECO:0000259" key="19">
    <source>
        <dbReference type="PROSITE" id="PS51810"/>
    </source>
</evidence>
<feature type="compositionally biased region" description="Basic residues" evidence="17">
    <location>
        <begin position="1"/>
        <end position="10"/>
    </location>
</feature>
<evidence type="ECO:0000256" key="12">
    <source>
        <dbReference type="ARBA" id="ARBA00059605"/>
    </source>
</evidence>
<evidence type="ECO:0000259" key="18">
    <source>
        <dbReference type="PROSITE" id="PS50157"/>
    </source>
</evidence>
<feature type="compositionally biased region" description="Pro residues" evidence="17">
    <location>
        <begin position="635"/>
        <end position="650"/>
    </location>
</feature>
<dbReference type="GO" id="GO:0060318">
    <property type="term" value="P:definitive erythrocyte differentiation"/>
    <property type="evidence" value="ECO:0007669"/>
    <property type="project" value="Ensembl"/>
</dbReference>
<dbReference type="GO" id="GO:0010724">
    <property type="term" value="P:regulation of definitive erythrocyte differentiation"/>
    <property type="evidence" value="ECO:0007669"/>
    <property type="project" value="Ensembl"/>
</dbReference>
<dbReference type="GO" id="GO:0060377">
    <property type="term" value="P:negative regulation of mast cell differentiation"/>
    <property type="evidence" value="ECO:0007669"/>
    <property type="project" value="Ensembl"/>
</dbReference>
<keyword evidence="9" id="KW-0010">Activator</keyword>
<evidence type="ECO:0000256" key="3">
    <source>
        <dbReference type="ARBA" id="ARBA00022723"/>
    </source>
</evidence>
<feature type="region of interest" description="Disordered" evidence="17">
    <location>
        <begin position="725"/>
        <end position="828"/>
    </location>
</feature>
<feature type="region of interest" description="Disordered" evidence="17">
    <location>
        <begin position="906"/>
        <end position="989"/>
    </location>
</feature>
<dbReference type="ExpressionAtlas" id="A0A5F8A5Z2">
    <property type="expression patterns" value="baseline and differential"/>
</dbReference>
<keyword evidence="10" id="KW-0804">Transcription</keyword>
<dbReference type="GO" id="GO:0003192">
    <property type="term" value="P:mitral valve formation"/>
    <property type="evidence" value="ECO:0007669"/>
    <property type="project" value="Ensembl"/>
</dbReference>
<dbReference type="AlphaFoldDB" id="A0A5F8A5Z2"/>
<dbReference type="GO" id="GO:0003677">
    <property type="term" value="F:DNA binding"/>
    <property type="evidence" value="ECO:0007669"/>
    <property type="project" value="UniProtKB-KW"/>
</dbReference>
<dbReference type="GO" id="GO:0030218">
    <property type="term" value="P:erythrocyte differentiation"/>
    <property type="evidence" value="ECO:0000318"/>
    <property type="project" value="GO_Central"/>
</dbReference>
<feature type="domain" description="CCHC FOG-type" evidence="19">
    <location>
        <begin position="255"/>
        <end position="288"/>
    </location>
</feature>
<feature type="domain" description="CCHC FOG-type" evidence="19">
    <location>
        <begin position="829"/>
        <end position="862"/>
    </location>
</feature>
<dbReference type="GO" id="GO:0007507">
    <property type="term" value="P:heart development"/>
    <property type="evidence" value="ECO:0000318"/>
    <property type="project" value="GO_Central"/>
</dbReference>
<sequence length="1024" mass="106326">MERRFGHAHAHMSGPFSTPSADRGHAELPHSPESSLGDMEAGEEMQLVGTSHTEQKATAPEAPSPPSTDVSSPPPPPTPTSPGGPKELEGQEPEPRPTEEEPGSPWSGPDELEPVVQDGQRRVRARLSLAMGLSWGPFHGSVQTGASSPGQVEPSPALTLLLVDEACWLRTLPQALTEAEANTEIHRKDDALWCRVTKPVPAGGLLSVLLTAEPRSTPGHPVKKEPAEPTCPAPAHDLQLLPQQAGMASILATAVINKDVFPCKDCGIWYRSERNLQAHLLYYCASRQGAGSPATAAADEKPKETYPNERVCPFPQCRKSCPSASSLEIHMRSHSGERPFVCLICLSAFTTKANCERHLKVHTDTLSGVCHSCGFISTTRDILYSHLVTNHMVCQPGSKGEIYSPGAGHPATKLPPDSLGSFQQQHTTLHGPLASADLGLAPTPSPGLDRKALAEATNGEARAAPQNGGSSGPPAAPRSIKLEAVEEPEAARAPGTGEPGPQAPSRTPSPRSPAPARVKAELSSPTPVSSPVPGELSLAGALFLPQYVFGPDAAPPASEILAKMSELVHSRLQQGAGAGAGGAQTGLFAGAPKGATCFECEITFSNVNNYYVHKRLYCSGRRAPEDAPAARRPKAPPGPARAPPGPPAEPDAPRSSPGPGASEDGAGGAATPEDGAGGRGSEGSQSPGSSVDDAEDDPSRTLCEACNIRFSRHETYSVHKRYYCASRHDPPPRRPAAPPGTPGPAVPPAPAPVAPVRTRRRRKLYELHAAGAPPPPPPGHAPAPESPRPGSGSGSGPGTAPARSPGPAADGPIDLSKKPRRPPAGASAPALADYHECTACRVSFHSLEAYLAHKKYSCPAAPPPGALGLPAAACPYCPPNGPVRGDLLEHFRLAHGLLLGAPLAGPGVEARTPADRGPSPAPAPAASPQPEPRGPRDGLGPELQEPPPGPPPSPAAAPEAVPPPPAPPSYSDKGVQTPSKGTPAPLPNGNHRYCRLCNIKFSSLSTFIAHKKYYCSSHAAEHVK</sequence>
<gene>
    <name evidence="20 22" type="primary">ZFPM1</name>
</gene>
<dbReference type="InterPro" id="IPR049361">
    <property type="entry name" value="ZFPM1/2_PR"/>
</dbReference>
<dbReference type="GO" id="GO:0032729">
    <property type="term" value="P:positive regulation of type II interferon production"/>
    <property type="evidence" value="ECO:0007669"/>
    <property type="project" value="Ensembl"/>
</dbReference>
<dbReference type="GO" id="GO:0061629">
    <property type="term" value="F:RNA polymerase II-specific DNA-binding transcription factor binding"/>
    <property type="evidence" value="ECO:0007669"/>
    <property type="project" value="Ensembl"/>
</dbReference>
<evidence type="ECO:0000256" key="17">
    <source>
        <dbReference type="SAM" id="MobiDB-lite"/>
    </source>
</evidence>
<dbReference type="FunCoup" id="A0A5F8A5Z2">
    <property type="interactions" value="679"/>
</dbReference>
<keyword evidence="21" id="KW-1185">Reference proteome</keyword>
<dbReference type="GO" id="GO:0060413">
    <property type="term" value="P:atrial septum morphogenesis"/>
    <property type="evidence" value="ECO:0007669"/>
    <property type="project" value="Ensembl"/>
</dbReference>
<dbReference type="PANTHER" id="PTHR12958:SF4">
    <property type="entry name" value="ZINC FINGER PROTEIN ZFPM1"/>
    <property type="match status" value="1"/>
</dbReference>
<dbReference type="InterPro" id="IPR034731">
    <property type="entry name" value="Znf_CCHC_FOG"/>
</dbReference>
<dbReference type="GO" id="GO:0030219">
    <property type="term" value="P:megakaryocyte differentiation"/>
    <property type="evidence" value="ECO:0000318"/>
    <property type="project" value="GO_Central"/>
</dbReference>
<proteinExistence type="predicted"/>
<evidence type="ECO:0000256" key="15">
    <source>
        <dbReference type="ARBA" id="ARBA00082476"/>
    </source>
</evidence>
<keyword evidence="4" id="KW-0677">Repeat</keyword>
<dbReference type="GO" id="GO:0060412">
    <property type="term" value="P:ventricular septum morphogenesis"/>
    <property type="evidence" value="ECO:0007669"/>
    <property type="project" value="Ensembl"/>
</dbReference>
<dbReference type="GO" id="GO:0030220">
    <property type="term" value="P:platelet formation"/>
    <property type="evidence" value="ECO:0007669"/>
    <property type="project" value="Ensembl"/>
</dbReference>
<dbReference type="Ensembl" id="ENSMMUT00000093114.1">
    <property type="protein sequence ID" value="ENSMMUP00000073297.1"/>
    <property type="gene ID" value="ENSMMUG00000053494.1"/>
</dbReference>
<feature type="region of interest" description="Disordered" evidence="17">
    <location>
        <begin position="1"/>
        <end position="113"/>
    </location>
</feature>
<reference evidence="20" key="4">
    <citation type="submission" date="2025-09" db="UniProtKB">
        <authorList>
            <consortium name="Ensembl"/>
        </authorList>
    </citation>
    <scope>IDENTIFICATION</scope>
    <source>
        <strain evidence="20">17573</strain>
    </source>
</reference>
<evidence type="ECO:0000256" key="5">
    <source>
        <dbReference type="ARBA" id="ARBA00022771"/>
    </source>
</evidence>
<dbReference type="GO" id="GO:0055008">
    <property type="term" value="P:cardiac muscle tissue morphogenesis"/>
    <property type="evidence" value="ECO:0007669"/>
    <property type="project" value="Ensembl"/>
</dbReference>
<dbReference type="GO" id="GO:0017053">
    <property type="term" value="C:transcription repressor complex"/>
    <property type="evidence" value="ECO:0007669"/>
    <property type="project" value="Ensembl"/>
</dbReference>
<feature type="compositionally biased region" description="Basic and acidic residues" evidence="17">
    <location>
        <begin position="86"/>
        <end position="99"/>
    </location>
</feature>
<dbReference type="GO" id="GO:0003714">
    <property type="term" value="F:transcription corepressor activity"/>
    <property type="evidence" value="ECO:0007669"/>
    <property type="project" value="Ensembl"/>
</dbReference>
<dbReference type="Bgee" id="ENSMMUG00000053494">
    <property type="expression patterns" value="Expressed in ileum and 20 other cell types or tissues"/>
</dbReference>
<dbReference type="VEuPathDB" id="HostDB:ENSMMUG00000053494"/>
<reference evidence="21" key="1">
    <citation type="journal article" date="2007" name="Science">
        <title>Evolutionary and biomedical insights from the rhesus macaque genome.</title>
        <authorList>
            <person name="Gibbs R.A."/>
            <person name="Rogers J."/>
            <person name="Katze M.G."/>
            <person name="Bumgarner R."/>
            <person name="Weinstock G.M."/>
            <person name="Mardis E.R."/>
            <person name="Remington K.A."/>
            <person name="Strausberg R.L."/>
            <person name="Venter J.C."/>
            <person name="Wilson R.K."/>
            <person name="Batzer M.A."/>
            <person name="Bustamante C.D."/>
            <person name="Eichler E.E."/>
            <person name="Hahn M.W."/>
            <person name="Hardison R.C."/>
            <person name="Makova K.D."/>
            <person name="Miller W."/>
            <person name="Milosavljevic A."/>
            <person name="Palermo R.E."/>
            <person name="Siepel A."/>
            <person name="Sikela J.M."/>
            <person name="Attaway T."/>
            <person name="Bell S."/>
            <person name="Bernard K.E."/>
            <person name="Buhay C.J."/>
            <person name="Chandrabose M.N."/>
            <person name="Dao M."/>
            <person name="Davis C."/>
            <person name="Delehaunty K.D."/>
            <person name="Ding Y."/>
            <person name="Dinh H.H."/>
            <person name="Dugan-Rocha S."/>
            <person name="Fulton L.A."/>
            <person name="Gabisi R.A."/>
            <person name="Garner T.T."/>
            <person name="Godfrey J."/>
            <person name="Hawes A.C."/>
            <person name="Hernandez J."/>
            <person name="Hines S."/>
            <person name="Holder M."/>
            <person name="Hume J."/>
            <person name="Jhangiani S.N."/>
            <person name="Joshi V."/>
            <person name="Khan Z.M."/>
            <person name="Kirkness E.F."/>
            <person name="Cree A."/>
            <person name="Fowler R.G."/>
            <person name="Lee S."/>
            <person name="Lewis L.R."/>
            <person name="Li Z."/>
            <person name="Liu Y.-S."/>
            <person name="Moore S.M."/>
            <person name="Muzny D."/>
            <person name="Nazareth L.V."/>
            <person name="Ngo D.N."/>
            <person name="Okwuonu G.O."/>
            <person name="Pai G."/>
            <person name="Parker D."/>
            <person name="Paul H.A."/>
            <person name="Pfannkoch C."/>
            <person name="Pohl C.S."/>
            <person name="Rogers Y.-H.C."/>
            <person name="Ruiz S.J."/>
            <person name="Sabo A."/>
            <person name="Santibanez J."/>
            <person name="Schneider B.W."/>
            <person name="Smith S.M."/>
            <person name="Sodergren E."/>
            <person name="Svatek A.F."/>
            <person name="Utterback T.R."/>
            <person name="Vattathil S."/>
            <person name="Warren W."/>
            <person name="White C.S."/>
            <person name="Chinwalla A.T."/>
            <person name="Feng Y."/>
            <person name="Halpern A.L."/>
            <person name="Hillier L.W."/>
            <person name="Huang X."/>
            <person name="Minx P."/>
            <person name="Nelson J.O."/>
            <person name="Pepin K.H."/>
            <person name="Qin X."/>
            <person name="Sutton G.G."/>
            <person name="Venter E."/>
            <person name="Walenz B.P."/>
            <person name="Wallis J.W."/>
            <person name="Worley K.C."/>
            <person name="Yang S.-P."/>
            <person name="Jones S.M."/>
            <person name="Marra M.A."/>
            <person name="Rocchi M."/>
            <person name="Schein J.E."/>
            <person name="Baertsch R."/>
            <person name="Clarke L."/>
            <person name="Csuros M."/>
            <person name="Glasscock J."/>
            <person name="Harris R.A."/>
            <person name="Havlak P."/>
            <person name="Jackson A.R."/>
            <person name="Jiang H."/>
            <person name="Liu Y."/>
            <person name="Messina D.N."/>
            <person name="Shen Y."/>
            <person name="Song H.X.-Z."/>
            <person name="Wylie T."/>
            <person name="Zhang L."/>
            <person name="Birney E."/>
            <person name="Han K."/>
            <person name="Konkel M.K."/>
            <person name="Lee J."/>
            <person name="Smit A.F.A."/>
            <person name="Ullmer B."/>
            <person name="Wang H."/>
            <person name="Xing J."/>
            <person name="Burhans R."/>
            <person name="Cheng Z."/>
            <person name="Karro J.E."/>
            <person name="Ma J."/>
            <person name="Raney B."/>
            <person name="She X."/>
            <person name="Cox M.J."/>
            <person name="Demuth J.P."/>
            <person name="Dumas L.J."/>
            <person name="Han S.-G."/>
            <person name="Hopkins J."/>
            <person name="Karimpour-Fard A."/>
            <person name="Kim Y.H."/>
            <person name="Pollack J.R."/>
            <person name="Vinar T."/>
            <person name="Addo-Quaye C."/>
            <person name="Degenhardt J."/>
            <person name="Denby A."/>
            <person name="Hubisz M.J."/>
            <person name="Indap A."/>
            <person name="Kosiol C."/>
            <person name="Lahn B.T."/>
            <person name="Lawson H.A."/>
            <person name="Marklein A."/>
            <person name="Nielsen R."/>
            <person name="Vallender E.J."/>
            <person name="Clark A.G."/>
            <person name="Ferguson B."/>
            <person name="Hernandez R.D."/>
            <person name="Hirani K."/>
            <person name="Kehrer-Sawatzki H."/>
            <person name="Kolb J."/>
            <person name="Patil S."/>
            <person name="Pu L.-L."/>
            <person name="Ren Y."/>
            <person name="Smith D.G."/>
            <person name="Wheeler D.A."/>
            <person name="Schenck I."/>
            <person name="Ball E.V."/>
            <person name="Chen R."/>
            <person name="Cooper D.N."/>
            <person name="Giardine B."/>
            <person name="Hsu F."/>
            <person name="Kent W.J."/>
            <person name="Lesk A."/>
            <person name="Nelson D.L."/>
            <person name="O'brien W.E."/>
            <person name="Pruefer K."/>
            <person name="Stenson P.D."/>
            <person name="Wallace J.C."/>
            <person name="Ke H."/>
            <person name="Liu X.-M."/>
            <person name="Wang P."/>
            <person name="Xiang A.P."/>
            <person name="Yang F."/>
            <person name="Barber G.P."/>
            <person name="Haussler D."/>
            <person name="Karolchik D."/>
            <person name="Kern A.D."/>
            <person name="Kuhn R.M."/>
            <person name="Smith K.E."/>
            <person name="Zwieg A.S."/>
        </authorList>
    </citation>
    <scope>NUCLEOTIDE SEQUENCE [LARGE SCALE GENOMIC DNA]</scope>
    <source>
        <strain evidence="21">17573</strain>
    </source>
</reference>
<dbReference type="Pfam" id="PF00096">
    <property type="entry name" value="zf-C2H2"/>
    <property type="match status" value="1"/>
</dbReference>
<dbReference type="PROSITE" id="PS50157">
    <property type="entry name" value="ZINC_FINGER_C2H2_2"/>
    <property type="match status" value="2"/>
</dbReference>
<evidence type="ECO:0000313" key="21">
    <source>
        <dbReference type="Proteomes" id="UP000006718"/>
    </source>
</evidence>
<dbReference type="Gene3D" id="3.30.160.60">
    <property type="entry name" value="Classic Zinc Finger"/>
    <property type="match status" value="2"/>
</dbReference>
<dbReference type="InterPro" id="IPR013087">
    <property type="entry name" value="Znf_C2H2_type"/>
</dbReference>
<dbReference type="RefSeq" id="XP_028697386.1">
    <property type="nucleotide sequence ID" value="XM_028841553.1"/>
</dbReference>
<dbReference type="InterPro" id="IPR059121">
    <property type="entry name" value="CCHC_ZFPM2-like"/>
</dbReference>
<dbReference type="GO" id="GO:0030851">
    <property type="term" value="P:granulocyte differentiation"/>
    <property type="evidence" value="ECO:0007669"/>
    <property type="project" value="Ensembl"/>
</dbReference>
<evidence type="ECO:0000256" key="9">
    <source>
        <dbReference type="ARBA" id="ARBA00023159"/>
    </source>
</evidence>
<dbReference type="CDD" id="cd19215">
    <property type="entry name" value="PR-SET_ZFPM1"/>
    <property type="match status" value="1"/>
</dbReference>
<dbReference type="CTD" id="161882"/>
<feature type="region of interest" description="Disordered" evidence="17">
    <location>
        <begin position="488"/>
        <end position="531"/>
    </location>
</feature>
<evidence type="ECO:0000256" key="8">
    <source>
        <dbReference type="ARBA" id="ARBA00023125"/>
    </source>
</evidence>
<keyword evidence="7" id="KW-0805">Transcription regulation</keyword>
<dbReference type="Pfam" id="PF21182">
    <property type="entry name" value="FOG1-like_PR"/>
    <property type="match status" value="1"/>
</dbReference>
<feature type="domain" description="C2H2-type" evidence="18">
    <location>
        <begin position="340"/>
        <end position="367"/>
    </location>
</feature>
<organism evidence="20 21">
    <name type="scientific">Macaca mulatta</name>
    <name type="common">Rhesus macaque</name>
    <dbReference type="NCBI Taxonomy" id="9544"/>
    <lineage>
        <taxon>Eukaryota</taxon>
        <taxon>Metazoa</taxon>
        <taxon>Chordata</taxon>
        <taxon>Craniata</taxon>
        <taxon>Vertebrata</taxon>
        <taxon>Euteleostomi</taxon>
        <taxon>Mammalia</taxon>
        <taxon>Eutheria</taxon>
        <taxon>Euarchontoglires</taxon>
        <taxon>Primates</taxon>
        <taxon>Haplorrhini</taxon>
        <taxon>Catarrhini</taxon>
        <taxon>Cercopithecidae</taxon>
        <taxon>Cercopithecinae</taxon>
        <taxon>Macaca</taxon>
    </lineage>
</organism>
<evidence type="ECO:0000256" key="4">
    <source>
        <dbReference type="ARBA" id="ARBA00022737"/>
    </source>
</evidence>
<dbReference type="FunFam" id="3.30.160.60:FF:000828">
    <property type="entry name" value="Zinc finger protein, FOG family member 1"/>
    <property type="match status" value="1"/>
</dbReference>
<evidence type="ECO:0000256" key="13">
    <source>
        <dbReference type="ARBA" id="ARBA00074643"/>
    </source>
</evidence>
<dbReference type="VGNC" id="VGNC:104765">
    <property type="gene designation" value="ZFPM1"/>
</dbReference>
<dbReference type="GeneTree" id="ENSGT00530000063823"/>
<dbReference type="PROSITE" id="PS00028">
    <property type="entry name" value="ZINC_FINGER_C2H2_1"/>
    <property type="match status" value="2"/>
</dbReference>
<feature type="compositionally biased region" description="Low complexity" evidence="17">
    <location>
        <begin position="503"/>
        <end position="531"/>
    </location>
</feature>
<dbReference type="Proteomes" id="UP000006718">
    <property type="component" value="Chromosome 20"/>
</dbReference>
<dbReference type="OMA" id="DCGIWFR"/>
<dbReference type="GO" id="GO:0060319">
    <property type="term" value="P:primitive erythrocyte differentiation"/>
    <property type="evidence" value="ECO:0007669"/>
    <property type="project" value="Ensembl"/>
</dbReference>
<accession>A0A5F8A5Z2</accession>
<dbReference type="GO" id="GO:0008270">
    <property type="term" value="F:zinc ion binding"/>
    <property type="evidence" value="ECO:0007669"/>
    <property type="project" value="UniProtKB-KW"/>
</dbReference>
<feature type="compositionally biased region" description="Pro residues" evidence="17">
    <location>
        <begin position="919"/>
        <end position="932"/>
    </location>
</feature>
<dbReference type="GO" id="GO:0035855">
    <property type="term" value="P:megakaryocyte development"/>
    <property type="evidence" value="ECO:0007669"/>
    <property type="project" value="Ensembl"/>
</dbReference>
<dbReference type="PANTHER" id="PTHR12958">
    <property type="entry name" value="FRIEND OF GATA2-RELATED"/>
    <property type="match status" value="1"/>
</dbReference>
<evidence type="ECO:0000313" key="22">
    <source>
        <dbReference type="VGNC" id="VGNC:104765"/>
    </source>
</evidence>
<evidence type="ECO:0000256" key="7">
    <source>
        <dbReference type="ARBA" id="ARBA00023015"/>
    </source>
</evidence>